<feature type="transmembrane region" description="Helical" evidence="3">
    <location>
        <begin position="172"/>
        <end position="191"/>
    </location>
</feature>
<keyword evidence="3" id="KW-0472">Membrane</keyword>
<evidence type="ECO:0000256" key="2">
    <source>
        <dbReference type="ARBA" id="ARBA00022448"/>
    </source>
</evidence>
<sequence length="317" mass="35331">MDGASLRILYVLTDLICPLVVGYFMHHRHWVSDNIINKVIRFNVICVYTTLSLLSFWVLPLSWNLLLVPLFGAALVLLPGAIGWLFFASHMENLLDRGAFIASAMLANLGTLGGVCAFILYNEQGYAYAQLIGTTQNILLCIVVFPMAQYFYLKHTASLRKSSPGHNFREMFFSINQLSLLGMAAGLILNAGGVQRPPELGEIFQSLVHIGAWIAMLPVGFLIDFRQVRRYAGNIQTLTILRFVITPLIFNAVTYFFVSDSLLRGTLMVLTFCPTAINAVLACKLYKLNVDLCVSSFVITTAAFLLVIFPLLFFCLH</sequence>
<feature type="transmembrane region" description="Helical" evidence="3">
    <location>
        <begin position="39"/>
        <end position="59"/>
    </location>
</feature>
<feature type="transmembrane region" description="Helical" evidence="3">
    <location>
        <begin position="6"/>
        <end position="27"/>
    </location>
</feature>
<feature type="transmembrane region" description="Helical" evidence="3">
    <location>
        <begin position="65"/>
        <end position="87"/>
    </location>
</feature>
<evidence type="ECO:0000256" key="3">
    <source>
        <dbReference type="SAM" id="Phobius"/>
    </source>
</evidence>
<dbReference type="Gene3D" id="1.20.1530.20">
    <property type="match status" value="1"/>
</dbReference>
<keyword evidence="3" id="KW-1133">Transmembrane helix</keyword>
<dbReference type="RefSeq" id="WP_074571845.1">
    <property type="nucleotide sequence ID" value="NZ_FNJQ01000008.1"/>
</dbReference>
<gene>
    <name evidence="4" type="ORF">SAMN05216366_10823</name>
</gene>
<organism evidence="4 5">
    <name type="scientific">Selenomonas ruminantium</name>
    <dbReference type="NCBI Taxonomy" id="971"/>
    <lineage>
        <taxon>Bacteria</taxon>
        <taxon>Bacillati</taxon>
        <taxon>Bacillota</taxon>
        <taxon>Negativicutes</taxon>
        <taxon>Selenomonadales</taxon>
        <taxon>Selenomonadaceae</taxon>
        <taxon>Selenomonas</taxon>
    </lineage>
</organism>
<dbReference type="AlphaFoldDB" id="A0A1H0QK55"/>
<name>A0A1H0QK55_SELRU</name>
<dbReference type="PANTHER" id="PTHR36838">
    <property type="entry name" value="AUXIN EFFLUX CARRIER FAMILY PROTEIN"/>
    <property type="match status" value="1"/>
</dbReference>
<feature type="transmembrane region" description="Helical" evidence="3">
    <location>
        <begin position="203"/>
        <end position="223"/>
    </location>
</feature>
<feature type="transmembrane region" description="Helical" evidence="3">
    <location>
        <begin position="127"/>
        <end position="152"/>
    </location>
</feature>
<accession>A0A1H0QK55</accession>
<keyword evidence="3" id="KW-0812">Transmembrane</keyword>
<feature type="transmembrane region" description="Helical" evidence="3">
    <location>
        <begin position="99"/>
        <end position="121"/>
    </location>
</feature>
<evidence type="ECO:0000313" key="5">
    <source>
        <dbReference type="Proteomes" id="UP000182412"/>
    </source>
</evidence>
<feature type="transmembrane region" description="Helical" evidence="3">
    <location>
        <begin position="235"/>
        <end position="256"/>
    </location>
</feature>
<dbReference type="GO" id="GO:0012505">
    <property type="term" value="C:endomembrane system"/>
    <property type="evidence" value="ECO:0007669"/>
    <property type="project" value="UniProtKB-SubCell"/>
</dbReference>
<keyword evidence="2" id="KW-0813">Transport</keyword>
<evidence type="ECO:0008006" key="6">
    <source>
        <dbReference type="Google" id="ProtNLM"/>
    </source>
</evidence>
<proteinExistence type="predicted"/>
<evidence type="ECO:0000313" key="4">
    <source>
        <dbReference type="EMBL" id="SDP17048.1"/>
    </source>
</evidence>
<dbReference type="InterPro" id="IPR038770">
    <property type="entry name" value="Na+/solute_symporter_sf"/>
</dbReference>
<reference evidence="4 5" key="1">
    <citation type="submission" date="2016-10" db="EMBL/GenBank/DDBJ databases">
        <authorList>
            <person name="de Groot N.N."/>
        </authorList>
    </citation>
    <scope>NUCLEOTIDE SEQUENCE [LARGE SCALE GENOMIC DNA]</scope>
    <source>
        <strain evidence="4 5">S137</strain>
    </source>
</reference>
<protein>
    <recommendedName>
        <fullName evidence="6">Transporter</fullName>
    </recommendedName>
</protein>
<feature type="transmembrane region" description="Helical" evidence="3">
    <location>
        <begin position="293"/>
        <end position="314"/>
    </location>
</feature>
<dbReference type="PANTHER" id="PTHR36838:SF3">
    <property type="entry name" value="TRANSPORTER AUXIN EFFLUX CARRIER EC FAMILY"/>
    <property type="match status" value="1"/>
</dbReference>
<feature type="transmembrane region" description="Helical" evidence="3">
    <location>
        <begin position="262"/>
        <end position="281"/>
    </location>
</feature>
<comment type="subcellular location">
    <subcellularLocation>
        <location evidence="1">Endomembrane system</location>
        <topology evidence="1">Multi-pass membrane protein</topology>
    </subcellularLocation>
</comment>
<dbReference type="OrthoDB" id="1622577at2"/>
<dbReference type="Proteomes" id="UP000182412">
    <property type="component" value="Unassembled WGS sequence"/>
</dbReference>
<dbReference type="EMBL" id="FNJQ01000008">
    <property type="protein sequence ID" value="SDP17048.1"/>
    <property type="molecule type" value="Genomic_DNA"/>
</dbReference>
<evidence type="ECO:0000256" key="1">
    <source>
        <dbReference type="ARBA" id="ARBA00004127"/>
    </source>
</evidence>